<dbReference type="AlphaFoldDB" id="A0A4D4JBQ6"/>
<accession>A0A4D4JBQ6</accession>
<dbReference type="EMBL" id="BJFL01000017">
    <property type="protein sequence ID" value="GDY31809.1"/>
    <property type="molecule type" value="Genomic_DNA"/>
</dbReference>
<evidence type="ECO:0000256" key="1">
    <source>
        <dbReference type="SAM" id="MobiDB-lite"/>
    </source>
</evidence>
<dbReference type="Proteomes" id="UP000298860">
    <property type="component" value="Unassembled WGS sequence"/>
</dbReference>
<sequence length="144" mass="15392">MPTEAAPDHTDALRHGFPVAELIDGGPHVRQGVGAAERAAQFESPAPALVGAGEFDARSGTVVEVRRDRDVSEPRDPLGQIADVTGQPEHPESDEHRGTPPRCGRTGEVGAHRRVGRAGHRDVEARGDDLLVHVVSCQPLWAPR</sequence>
<organism evidence="2 3">
    <name type="scientific">Gandjariella thermophila</name>
    <dbReference type="NCBI Taxonomy" id="1931992"/>
    <lineage>
        <taxon>Bacteria</taxon>
        <taxon>Bacillati</taxon>
        <taxon>Actinomycetota</taxon>
        <taxon>Actinomycetes</taxon>
        <taxon>Pseudonocardiales</taxon>
        <taxon>Pseudonocardiaceae</taxon>
        <taxon>Gandjariella</taxon>
    </lineage>
</organism>
<feature type="compositionally biased region" description="Basic and acidic residues" evidence="1">
    <location>
        <begin position="64"/>
        <end position="76"/>
    </location>
</feature>
<evidence type="ECO:0000313" key="2">
    <source>
        <dbReference type="EMBL" id="GDY31809.1"/>
    </source>
</evidence>
<proteinExistence type="predicted"/>
<feature type="compositionally biased region" description="Basic and acidic residues" evidence="1">
    <location>
        <begin position="89"/>
        <end position="98"/>
    </location>
</feature>
<reference evidence="3" key="1">
    <citation type="submission" date="2019-04" db="EMBL/GenBank/DDBJ databases">
        <title>Draft genome sequence of Pseudonocardiaceae bacterium SL3-2-4.</title>
        <authorList>
            <person name="Ningsih F."/>
            <person name="Yokota A."/>
            <person name="Sakai Y."/>
            <person name="Nanatani K."/>
            <person name="Yabe S."/>
            <person name="Oetari A."/>
            <person name="Sjamsuridzal W."/>
        </authorList>
    </citation>
    <scope>NUCLEOTIDE SEQUENCE [LARGE SCALE GENOMIC DNA]</scope>
    <source>
        <strain evidence="3">SL3-2-4</strain>
    </source>
</reference>
<evidence type="ECO:0000313" key="3">
    <source>
        <dbReference type="Proteomes" id="UP000298860"/>
    </source>
</evidence>
<keyword evidence="3" id="KW-1185">Reference proteome</keyword>
<feature type="region of interest" description="Disordered" evidence="1">
    <location>
        <begin position="61"/>
        <end position="125"/>
    </location>
</feature>
<comment type="caution">
    <text evidence="2">The sequence shown here is derived from an EMBL/GenBank/DDBJ whole genome shotgun (WGS) entry which is preliminary data.</text>
</comment>
<name>A0A4D4JBQ6_9PSEU</name>
<gene>
    <name evidence="2" type="ORF">GTS_34420</name>
</gene>
<protein>
    <submittedName>
        <fullName evidence="2">Uncharacterized protein</fullName>
    </submittedName>
</protein>